<dbReference type="RefSeq" id="XP_009010605.1">
    <property type="nucleotide sequence ID" value="XM_009012357.1"/>
</dbReference>
<dbReference type="InterPro" id="IPR013783">
    <property type="entry name" value="Ig-like_fold"/>
</dbReference>
<dbReference type="InterPro" id="IPR007110">
    <property type="entry name" value="Ig-like_dom"/>
</dbReference>
<reference evidence="5" key="1">
    <citation type="submission" date="2012-12" db="EMBL/GenBank/DDBJ databases">
        <authorList>
            <person name="Hellsten U."/>
            <person name="Grimwood J."/>
            <person name="Chapman J.A."/>
            <person name="Shapiro H."/>
            <person name="Aerts A."/>
            <person name="Otillar R.P."/>
            <person name="Terry A.Y."/>
            <person name="Boore J.L."/>
            <person name="Simakov O."/>
            <person name="Marletaz F."/>
            <person name="Cho S.-J."/>
            <person name="Edsinger-Gonzales E."/>
            <person name="Havlak P."/>
            <person name="Kuo D.-H."/>
            <person name="Larsson T."/>
            <person name="Lv J."/>
            <person name="Arendt D."/>
            <person name="Savage R."/>
            <person name="Osoegawa K."/>
            <person name="de Jong P."/>
            <person name="Lindberg D.R."/>
            <person name="Seaver E.C."/>
            <person name="Weisblat D.A."/>
            <person name="Putnam N.H."/>
            <person name="Grigoriev I.V."/>
            <person name="Rokhsar D.S."/>
        </authorList>
    </citation>
    <scope>NUCLEOTIDE SEQUENCE</scope>
</reference>
<feature type="domain" description="Ig-like" evidence="2">
    <location>
        <begin position="57"/>
        <end position="147"/>
    </location>
</feature>
<dbReference type="InParanoid" id="T1FJG7"/>
<dbReference type="PROSITE" id="PS50835">
    <property type="entry name" value="IG_LIKE"/>
    <property type="match status" value="1"/>
</dbReference>
<dbReference type="SUPFAM" id="SSF48726">
    <property type="entry name" value="Immunoglobulin"/>
    <property type="match status" value="1"/>
</dbReference>
<gene>
    <name evidence="4" type="primary">20208966</name>
    <name evidence="3" type="ORF">HELRODRAFT_183328</name>
</gene>
<evidence type="ECO:0000313" key="4">
    <source>
        <dbReference type="EnsemblMetazoa" id="HelroP183328"/>
    </source>
</evidence>
<proteinExistence type="predicted"/>
<accession>T1FJG7</accession>
<dbReference type="Gene3D" id="2.60.40.10">
    <property type="entry name" value="Immunoglobulins"/>
    <property type="match status" value="1"/>
</dbReference>
<dbReference type="AlphaFoldDB" id="T1FJG7"/>
<dbReference type="HOGENOM" id="CLU_1152817_0_0_1"/>
<dbReference type="InterPro" id="IPR036179">
    <property type="entry name" value="Ig-like_dom_sf"/>
</dbReference>
<protein>
    <recommendedName>
        <fullName evidence="2">Ig-like domain-containing protein</fullName>
    </recommendedName>
</protein>
<dbReference type="EMBL" id="KB095830">
    <property type="protein sequence ID" value="ESO11315.1"/>
    <property type="molecule type" value="Genomic_DNA"/>
</dbReference>
<reference evidence="4" key="3">
    <citation type="submission" date="2015-06" db="UniProtKB">
        <authorList>
            <consortium name="EnsemblMetazoa"/>
        </authorList>
    </citation>
    <scope>IDENTIFICATION</scope>
</reference>
<evidence type="ECO:0000256" key="1">
    <source>
        <dbReference type="SAM" id="SignalP"/>
    </source>
</evidence>
<keyword evidence="5" id="KW-1185">Reference proteome</keyword>
<organism evidence="4 5">
    <name type="scientific">Helobdella robusta</name>
    <name type="common">Californian leech</name>
    <dbReference type="NCBI Taxonomy" id="6412"/>
    <lineage>
        <taxon>Eukaryota</taxon>
        <taxon>Metazoa</taxon>
        <taxon>Spiralia</taxon>
        <taxon>Lophotrochozoa</taxon>
        <taxon>Annelida</taxon>
        <taxon>Clitellata</taxon>
        <taxon>Hirudinea</taxon>
        <taxon>Rhynchobdellida</taxon>
        <taxon>Glossiphoniidae</taxon>
        <taxon>Helobdella</taxon>
    </lineage>
</organism>
<dbReference type="CTD" id="20208966"/>
<evidence type="ECO:0000259" key="2">
    <source>
        <dbReference type="PROSITE" id="PS50835"/>
    </source>
</evidence>
<dbReference type="CDD" id="cd00096">
    <property type="entry name" value="Ig"/>
    <property type="match status" value="1"/>
</dbReference>
<sequence>MSCWLHVFLFIIFCQEICISPTTSTPVQAKIKHYKDNRTSEKDLEDQLVPGMDSIFPKVNSIKAFISVLNGQPVSVTVVCTATGNPPVDITIFMPDGEMRIEPRSHRKLEFTLTHTSYVKSFNDAIGVYKCKARNNNGESEPYETLLKTQMTTVLPSSRAAKFSCIGCFVMQTFPIHATILISLSLFHFKLQRKFFHKTLACSSKGEKNCEGQGRIKRKTKIYATNAQKIDFRFESLLNVQ</sequence>
<name>T1FJG7_HELRO</name>
<dbReference type="EnsemblMetazoa" id="HelroT183328">
    <property type="protein sequence ID" value="HelroP183328"/>
    <property type="gene ID" value="HelroG183328"/>
</dbReference>
<dbReference type="Proteomes" id="UP000015101">
    <property type="component" value="Unassembled WGS sequence"/>
</dbReference>
<dbReference type="GeneID" id="20208966"/>
<feature type="chain" id="PRO_5010980749" description="Ig-like domain-containing protein" evidence="1">
    <location>
        <begin position="25"/>
        <end position="241"/>
    </location>
</feature>
<evidence type="ECO:0000313" key="3">
    <source>
        <dbReference type="EMBL" id="ESO11315.1"/>
    </source>
</evidence>
<keyword evidence="1" id="KW-0732">Signal</keyword>
<reference evidence="3 5" key="2">
    <citation type="journal article" date="2013" name="Nature">
        <title>Insights into bilaterian evolution from three spiralian genomes.</title>
        <authorList>
            <person name="Simakov O."/>
            <person name="Marletaz F."/>
            <person name="Cho S.J."/>
            <person name="Edsinger-Gonzales E."/>
            <person name="Havlak P."/>
            <person name="Hellsten U."/>
            <person name="Kuo D.H."/>
            <person name="Larsson T."/>
            <person name="Lv J."/>
            <person name="Arendt D."/>
            <person name="Savage R."/>
            <person name="Osoegawa K."/>
            <person name="de Jong P."/>
            <person name="Grimwood J."/>
            <person name="Chapman J.A."/>
            <person name="Shapiro H."/>
            <person name="Aerts A."/>
            <person name="Otillar R.P."/>
            <person name="Terry A.Y."/>
            <person name="Boore J.L."/>
            <person name="Grigoriev I.V."/>
            <person name="Lindberg D.R."/>
            <person name="Seaver E.C."/>
            <person name="Weisblat D.A."/>
            <person name="Putnam N.H."/>
            <person name="Rokhsar D.S."/>
        </authorList>
    </citation>
    <scope>NUCLEOTIDE SEQUENCE</scope>
</reference>
<dbReference type="EMBL" id="AMQM01008714">
    <property type="status" value="NOT_ANNOTATED_CDS"/>
    <property type="molecule type" value="Genomic_DNA"/>
</dbReference>
<feature type="signal peptide" evidence="1">
    <location>
        <begin position="1"/>
        <end position="24"/>
    </location>
</feature>
<evidence type="ECO:0000313" key="5">
    <source>
        <dbReference type="Proteomes" id="UP000015101"/>
    </source>
</evidence>
<dbReference type="KEGG" id="hro:HELRODRAFT_183328"/>